<keyword evidence="1" id="KW-0560">Oxidoreductase</keyword>
<dbReference type="Gene3D" id="1.10.1040.10">
    <property type="entry name" value="N-(1-d-carboxylethyl)-l-norvaline Dehydrogenase, domain 2"/>
    <property type="match status" value="1"/>
</dbReference>
<dbReference type="GO" id="GO:0070403">
    <property type="term" value="F:NAD+ binding"/>
    <property type="evidence" value="ECO:0007669"/>
    <property type="project" value="InterPro"/>
</dbReference>
<keyword evidence="2" id="KW-0472">Membrane</keyword>
<dbReference type="EMBL" id="NBIM01000001">
    <property type="protein sequence ID" value="OXY82620.1"/>
    <property type="molecule type" value="Genomic_DNA"/>
</dbReference>
<feature type="domain" description="3-hydroxyacyl-CoA dehydrogenase C-terminal" evidence="3">
    <location>
        <begin position="192"/>
        <end position="264"/>
    </location>
</feature>
<proteinExistence type="predicted"/>
<dbReference type="PANTHER" id="PTHR48075">
    <property type="entry name" value="3-HYDROXYACYL-COA DEHYDROGENASE FAMILY PROTEIN"/>
    <property type="match status" value="1"/>
</dbReference>
<reference evidence="5 6" key="1">
    <citation type="submission" date="2017-08" db="EMBL/GenBank/DDBJ databases">
        <title>A Genome Sequence of Oceanimonas doudoroffii ATCC 27123T.</title>
        <authorList>
            <person name="Brennan M.A."/>
            <person name="Maclea K.S."/>
            <person name="Mcclelland W.D."/>
            <person name="Trachtenberg A.M."/>
        </authorList>
    </citation>
    <scope>NUCLEOTIDE SEQUENCE [LARGE SCALE GENOMIC DNA]</scope>
    <source>
        <strain evidence="5 6">ATCC 27123</strain>
    </source>
</reference>
<dbReference type="SUPFAM" id="SSF48179">
    <property type="entry name" value="6-phosphogluconate dehydrogenase C-terminal domain-like"/>
    <property type="match status" value="1"/>
</dbReference>
<dbReference type="OrthoDB" id="9803287at2"/>
<dbReference type="Pfam" id="PF00725">
    <property type="entry name" value="3HCDH"/>
    <property type="match status" value="1"/>
</dbReference>
<name>A0A233RGV4_9GAMM</name>
<dbReference type="Gene3D" id="3.40.50.720">
    <property type="entry name" value="NAD(P)-binding Rossmann-like Domain"/>
    <property type="match status" value="1"/>
</dbReference>
<sequence>MNKRVDFPREVKVAAILGAGTIGASWTALFLAAGLEVDVYDPSENAEAFVRDYVEHAWPSLARLGLTVNGAMDRVRFFRTPEEAVVRAQFVQESVPERIEIKHDLYARIEPHLRADAIVASSASGLLVKEMQDGWKKPGRFILGHPFNPPHLIPLVELLGNDKTDGGVLELAEQFYAACGKVTIRVNKEVPGHVANRLQAALWREAIHLVVEGVASVEDVDKAVYAGPGLRWSVMGPHMLFNLGSGGHGLGVFCERFGPSFHRWWDDLGDPRLTPEVIEQLLSGVQAEENGRSFDSLAYERDSKIVEASRAIQYALQTDAHEQTSKARLVTAR</sequence>
<keyword evidence="6" id="KW-1185">Reference proteome</keyword>
<gene>
    <name evidence="5" type="ORF">B6S08_03625</name>
</gene>
<dbReference type="PANTHER" id="PTHR48075:SF5">
    <property type="entry name" value="3-HYDROXYBUTYRYL-COA DEHYDROGENASE"/>
    <property type="match status" value="1"/>
</dbReference>
<protein>
    <submittedName>
        <fullName evidence="5">3-hydroxyacyl-CoA dehydrogenase</fullName>
    </submittedName>
</protein>
<accession>A0A233RGV4</accession>
<evidence type="ECO:0000259" key="3">
    <source>
        <dbReference type="Pfam" id="PF00725"/>
    </source>
</evidence>
<feature type="domain" description="3-hydroxyacyl-CoA dehydrogenase NAD binding" evidence="4">
    <location>
        <begin position="14"/>
        <end position="188"/>
    </location>
</feature>
<keyword evidence="2" id="KW-0812">Transmembrane</keyword>
<dbReference type="InterPro" id="IPR006176">
    <property type="entry name" value="3-OHacyl-CoA_DH_NAD-bd"/>
</dbReference>
<evidence type="ECO:0000313" key="5">
    <source>
        <dbReference type="EMBL" id="OXY82620.1"/>
    </source>
</evidence>
<evidence type="ECO:0000259" key="4">
    <source>
        <dbReference type="Pfam" id="PF02737"/>
    </source>
</evidence>
<dbReference type="RefSeq" id="WP_094199399.1">
    <property type="nucleotide sequence ID" value="NZ_NBIM01000001.1"/>
</dbReference>
<feature type="transmembrane region" description="Helical" evidence="2">
    <location>
        <begin position="12"/>
        <end position="35"/>
    </location>
</feature>
<evidence type="ECO:0000256" key="2">
    <source>
        <dbReference type="SAM" id="Phobius"/>
    </source>
</evidence>
<dbReference type="AlphaFoldDB" id="A0A233RGV4"/>
<organism evidence="5 6">
    <name type="scientific">Oceanimonas doudoroffii</name>
    <dbReference type="NCBI Taxonomy" id="84158"/>
    <lineage>
        <taxon>Bacteria</taxon>
        <taxon>Pseudomonadati</taxon>
        <taxon>Pseudomonadota</taxon>
        <taxon>Gammaproteobacteria</taxon>
        <taxon>Aeromonadales</taxon>
        <taxon>Aeromonadaceae</taxon>
        <taxon>Oceanimonas</taxon>
    </lineage>
</organism>
<dbReference type="InterPro" id="IPR006108">
    <property type="entry name" value="3HC_DH_C"/>
</dbReference>
<keyword evidence="2" id="KW-1133">Transmembrane helix</keyword>
<dbReference type="InterPro" id="IPR036291">
    <property type="entry name" value="NAD(P)-bd_dom_sf"/>
</dbReference>
<dbReference type="Proteomes" id="UP000242757">
    <property type="component" value="Unassembled WGS sequence"/>
</dbReference>
<comment type="caution">
    <text evidence="5">The sequence shown here is derived from an EMBL/GenBank/DDBJ whole genome shotgun (WGS) entry which is preliminary data.</text>
</comment>
<evidence type="ECO:0000256" key="1">
    <source>
        <dbReference type="ARBA" id="ARBA00023002"/>
    </source>
</evidence>
<dbReference type="InterPro" id="IPR013328">
    <property type="entry name" value="6PGD_dom2"/>
</dbReference>
<dbReference type="InterPro" id="IPR008927">
    <property type="entry name" value="6-PGluconate_DH-like_C_sf"/>
</dbReference>
<dbReference type="GO" id="GO:0006631">
    <property type="term" value="P:fatty acid metabolic process"/>
    <property type="evidence" value="ECO:0007669"/>
    <property type="project" value="InterPro"/>
</dbReference>
<dbReference type="SUPFAM" id="SSF51735">
    <property type="entry name" value="NAD(P)-binding Rossmann-fold domains"/>
    <property type="match status" value="1"/>
</dbReference>
<dbReference type="Pfam" id="PF02737">
    <property type="entry name" value="3HCDH_N"/>
    <property type="match status" value="1"/>
</dbReference>
<evidence type="ECO:0000313" key="6">
    <source>
        <dbReference type="Proteomes" id="UP000242757"/>
    </source>
</evidence>
<dbReference type="GO" id="GO:0016616">
    <property type="term" value="F:oxidoreductase activity, acting on the CH-OH group of donors, NAD or NADP as acceptor"/>
    <property type="evidence" value="ECO:0007669"/>
    <property type="project" value="InterPro"/>
</dbReference>